<dbReference type="AlphaFoldDB" id="A0A3N2CRG6"/>
<reference evidence="1 2" key="1">
    <citation type="submission" date="2018-11" db="EMBL/GenBank/DDBJ databases">
        <title>Sequencing the genomes of 1000 actinobacteria strains.</title>
        <authorList>
            <person name="Klenk H.-P."/>
        </authorList>
    </citation>
    <scope>NUCLEOTIDE SEQUENCE [LARGE SCALE GENOMIC DNA]</scope>
    <source>
        <strain evidence="1 2">DSM 12652</strain>
    </source>
</reference>
<protein>
    <recommendedName>
        <fullName evidence="3">Excreted virulence factor EspC (Type VII ESX diderm)</fullName>
    </recommendedName>
</protein>
<accession>A0A3N2CRG6</accession>
<name>A0A3N2CRG6_9ACTN</name>
<evidence type="ECO:0000313" key="1">
    <source>
        <dbReference type="EMBL" id="ROR90110.1"/>
    </source>
</evidence>
<dbReference type="Proteomes" id="UP000281738">
    <property type="component" value="Unassembled WGS sequence"/>
</dbReference>
<dbReference type="RefSeq" id="WP_123389312.1">
    <property type="nucleotide sequence ID" value="NZ_RKHO01000001.1"/>
</dbReference>
<comment type="caution">
    <text evidence="1">The sequence shown here is derived from an EMBL/GenBank/DDBJ whole genome shotgun (WGS) entry which is preliminary data.</text>
</comment>
<evidence type="ECO:0008006" key="3">
    <source>
        <dbReference type="Google" id="ProtNLM"/>
    </source>
</evidence>
<keyword evidence="2" id="KW-1185">Reference proteome</keyword>
<organism evidence="1 2">
    <name type="scientific">Nocardioides aurantiacus</name>
    <dbReference type="NCBI Taxonomy" id="86796"/>
    <lineage>
        <taxon>Bacteria</taxon>
        <taxon>Bacillati</taxon>
        <taxon>Actinomycetota</taxon>
        <taxon>Actinomycetes</taxon>
        <taxon>Propionibacteriales</taxon>
        <taxon>Nocardioidaceae</taxon>
        <taxon>Nocardioides</taxon>
    </lineage>
</organism>
<evidence type="ECO:0000313" key="2">
    <source>
        <dbReference type="Proteomes" id="UP000281738"/>
    </source>
</evidence>
<proteinExistence type="predicted"/>
<dbReference type="EMBL" id="RKHO01000001">
    <property type="protein sequence ID" value="ROR90110.1"/>
    <property type="molecule type" value="Genomic_DNA"/>
</dbReference>
<gene>
    <name evidence="1" type="ORF">EDD33_0945</name>
</gene>
<sequence length="101" mass="10214">MSGLRIEAGAAAAIAGLHGEAVDAIEGAADSAPTSVDAGPADVAIAAIMQRVAAEARDLAQVDRGAQTVMDDVATDYTATEESVDADFDALGRDVPEGWTR</sequence>